<dbReference type="InterPro" id="IPR037185">
    <property type="entry name" value="EmrE-like"/>
</dbReference>
<dbReference type="GO" id="GO:0005886">
    <property type="term" value="C:plasma membrane"/>
    <property type="evidence" value="ECO:0007669"/>
    <property type="project" value="UniProtKB-SubCell"/>
</dbReference>
<evidence type="ECO:0000256" key="1">
    <source>
        <dbReference type="ARBA" id="ARBA00004651"/>
    </source>
</evidence>
<feature type="transmembrane region" description="Helical" evidence="12">
    <location>
        <begin position="174"/>
        <end position="195"/>
    </location>
</feature>
<dbReference type="RefSeq" id="WP_047961476.1">
    <property type="nucleotide sequence ID" value="NZ_CAWMBG010000002.1"/>
</dbReference>
<evidence type="ECO:0000256" key="11">
    <source>
        <dbReference type="ARBA" id="ARBA00023136"/>
    </source>
</evidence>
<feature type="transmembrane region" description="Helical" evidence="12">
    <location>
        <begin position="30"/>
        <end position="52"/>
    </location>
</feature>
<dbReference type="Pfam" id="PF00892">
    <property type="entry name" value="EamA"/>
    <property type="match status" value="2"/>
</dbReference>
<keyword evidence="3" id="KW-1003">Cell membrane</keyword>
<dbReference type="InterPro" id="IPR000390">
    <property type="entry name" value="Small_drug/metabolite_transptr"/>
</dbReference>
<gene>
    <name evidence="14" type="ORF">AB204_00700</name>
</gene>
<feature type="transmembrane region" description="Helical" evidence="12">
    <location>
        <begin position="145"/>
        <end position="162"/>
    </location>
</feature>
<evidence type="ECO:0000256" key="2">
    <source>
        <dbReference type="ARBA" id="ARBA00022448"/>
    </source>
</evidence>
<protein>
    <submittedName>
        <fullName evidence="14">Membrane protein</fullName>
    </submittedName>
</protein>
<reference evidence="14 15" key="1">
    <citation type="submission" date="2015-06" db="EMBL/GenBank/DDBJ databases">
        <title>Draft Whole-Genome Sequence of the Entomopathogenic Bacterium Xenorhabdus khoisanae.</title>
        <authorList>
            <person name="Naidoo S."/>
            <person name="Featherston J."/>
            <person name="Gray V.M."/>
        </authorList>
    </citation>
    <scope>NUCLEOTIDE SEQUENCE [LARGE SCALE GENOMIC DNA]</scope>
    <source>
        <strain evidence="14 15">MCB</strain>
    </source>
</reference>
<dbReference type="OrthoDB" id="9783707at2"/>
<dbReference type="Gene3D" id="1.10.3730.20">
    <property type="match status" value="2"/>
</dbReference>
<evidence type="ECO:0000259" key="13">
    <source>
        <dbReference type="Pfam" id="PF00892"/>
    </source>
</evidence>
<dbReference type="EMBL" id="LFCV01000002">
    <property type="protein sequence ID" value="KMJ47049.1"/>
    <property type="molecule type" value="Genomic_DNA"/>
</dbReference>
<organism evidence="14 15">
    <name type="scientific">Xenorhabdus khoisanae</name>
    <dbReference type="NCBI Taxonomy" id="880157"/>
    <lineage>
        <taxon>Bacteria</taxon>
        <taxon>Pseudomonadati</taxon>
        <taxon>Pseudomonadota</taxon>
        <taxon>Gammaproteobacteria</taxon>
        <taxon>Enterobacterales</taxon>
        <taxon>Morganellaceae</taxon>
        <taxon>Xenorhabdus</taxon>
    </lineage>
</organism>
<feature type="domain" description="EamA" evidence="13">
    <location>
        <begin position="146"/>
        <end position="276"/>
    </location>
</feature>
<comment type="subcellular location">
    <subcellularLocation>
        <location evidence="1">Cell membrane</location>
        <topology evidence="1">Multi-pass membrane protein</topology>
    </subcellularLocation>
</comment>
<dbReference type="InterPro" id="IPR000620">
    <property type="entry name" value="EamA_dom"/>
</dbReference>
<keyword evidence="5" id="KW-0997">Cell inner membrane</keyword>
<keyword evidence="8" id="KW-0448">Lipopolysaccharide biosynthesis</keyword>
<sequence>MTTLLFLFVLCAALLHASWNALVKISADRFLGISIIVFFAGLISTSGLFWVGLPAFSSLPWLILSAILHTGYCLFLSRSYATGDLSQVYPIARGCAPLITALLSWLILRETLPPLAILGVGLIIAGIILIAFPQGKKSFRLDRKTLVAAIITSAFTACYTLSDGVGSRTSDNALTYILWLFAINGWVMGVIMYFKYWNTAGKNIRQYWKQGLMGGLMQLLSYGIVIWAMSHAPIVLVAALRETSVLFAMLLSVFILREPFSKMRLLACVVIIIGIVSTKLE</sequence>
<dbReference type="SUPFAM" id="SSF103481">
    <property type="entry name" value="Multidrug resistance efflux transporter EmrE"/>
    <property type="match status" value="2"/>
</dbReference>
<keyword evidence="10" id="KW-0443">Lipid metabolism</keyword>
<dbReference type="PATRIC" id="fig|880157.4.peg.152"/>
<feature type="transmembrane region" description="Helical" evidence="12">
    <location>
        <begin position="59"/>
        <end position="77"/>
    </location>
</feature>
<keyword evidence="4" id="KW-0444">Lipid biosynthesis</keyword>
<accession>A0A0J5FXS6</accession>
<keyword evidence="7 12" id="KW-0812">Transmembrane</keyword>
<proteinExistence type="predicted"/>
<dbReference type="PANTHER" id="PTHR30561:SF9">
    <property type="entry name" value="4-AMINO-4-DEOXY-L-ARABINOSE-PHOSPHOUNDECAPRENOL FLIPPASE SUBUNIT ARNF-RELATED"/>
    <property type="match status" value="1"/>
</dbReference>
<evidence type="ECO:0000256" key="10">
    <source>
        <dbReference type="ARBA" id="ARBA00023098"/>
    </source>
</evidence>
<evidence type="ECO:0000313" key="14">
    <source>
        <dbReference type="EMBL" id="KMJ47049.1"/>
    </source>
</evidence>
<evidence type="ECO:0000256" key="12">
    <source>
        <dbReference type="SAM" id="Phobius"/>
    </source>
</evidence>
<keyword evidence="6" id="KW-0441">Lipid A biosynthesis</keyword>
<evidence type="ECO:0000256" key="5">
    <source>
        <dbReference type="ARBA" id="ARBA00022519"/>
    </source>
</evidence>
<dbReference type="GO" id="GO:0022857">
    <property type="term" value="F:transmembrane transporter activity"/>
    <property type="evidence" value="ECO:0007669"/>
    <property type="project" value="InterPro"/>
</dbReference>
<name>A0A0J5FXS6_9GAMM</name>
<feature type="domain" description="EamA" evidence="13">
    <location>
        <begin position="7"/>
        <end position="131"/>
    </location>
</feature>
<dbReference type="Proteomes" id="UP000036277">
    <property type="component" value="Unassembled WGS sequence"/>
</dbReference>
<dbReference type="PANTHER" id="PTHR30561">
    <property type="entry name" value="SMR FAMILY PROTON-DEPENDENT DRUG EFFLUX TRANSPORTER SUGE"/>
    <property type="match status" value="1"/>
</dbReference>
<feature type="transmembrane region" description="Helical" evidence="12">
    <location>
        <begin position="234"/>
        <end position="256"/>
    </location>
</feature>
<feature type="transmembrane region" description="Helical" evidence="12">
    <location>
        <begin position="112"/>
        <end position="133"/>
    </location>
</feature>
<evidence type="ECO:0000256" key="9">
    <source>
        <dbReference type="ARBA" id="ARBA00022989"/>
    </source>
</evidence>
<evidence type="ECO:0000256" key="6">
    <source>
        <dbReference type="ARBA" id="ARBA00022556"/>
    </source>
</evidence>
<feature type="transmembrane region" description="Helical" evidence="12">
    <location>
        <begin position="207"/>
        <end position="228"/>
    </location>
</feature>
<comment type="caution">
    <text evidence="14">The sequence shown here is derived from an EMBL/GenBank/DDBJ whole genome shotgun (WGS) entry which is preliminary data.</text>
</comment>
<evidence type="ECO:0000313" key="15">
    <source>
        <dbReference type="Proteomes" id="UP000036277"/>
    </source>
</evidence>
<keyword evidence="11 12" id="KW-0472">Membrane</keyword>
<evidence type="ECO:0000256" key="3">
    <source>
        <dbReference type="ARBA" id="ARBA00022475"/>
    </source>
</evidence>
<dbReference type="GO" id="GO:0009103">
    <property type="term" value="P:lipopolysaccharide biosynthetic process"/>
    <property type="evidence" value="ECO:0007669"/>
    <property type="project" value="UniProtKB-KW"/>
</dbReference>
<evidence type="ECO:0000256" key="7">
    <source>
        <dbReference type="ARBA" id="ARBA00022692"/>
    </source>
</evidence>
<evidence type="ECO:0000256" key="8">
    <source>
        <dbReference type="ARBA" id="ARBA00022985"/>
    </source>
</evidence>
<evidence type="ECO:0000256" key="4">
    <source>
        <dbReference type="ARBA" id="ARBA00022516"/>
    </source>
</evidence>
<dbReference type="AlphaFoldDB" id="A0A0J5FXS6"/>
<keyword evidence="2" id="KW-0813">Transport</keyword>
<keyword evidence="9 12" id="KW-1133">Transmembrane helix</keyword>
<keyword evidence="15" id="KW-1185">Reference proteome</keyword>
<dbReference type="GO" id="GO:0009245">
    <property type="term" value="P:lipid A biosynthetic process"/>
    <property type="evidence" value="ECO:0007669"/>
    <property type="project" value="UniProtKB-KW"/>
</dbReference>